<dbReference type="EMBL" id="GGEC01059999">
    <property type="protein sequence ID" value="MBX40483.1"/>
    <property type="molecule type" value="Transcribed_RNA"/>
</dbReference>
<proteinExistence type="predicted"/>
<sequence>MIQLDKTESIQLRTHWFLMVEKLKESYYHKLQIHIILGVSLKKQTSL</sequence>
<reference evidence="1" key="1">
    <citation type="submission" date="2018-02" db="EMBL/GenBank/DDBJ databases">
        <title>Rhizophora mucronata_Transcriptome.</title>
        <authorList>
            <person name="Meera S.P."/>
            <person name="Sreeshan A."/>
            <person name="Augustine A."/>
        </authorList>
    </citation>
    <scope>NUCLEOTIDE SEQUENCE</scope>
    <source>
        <tissue evidence="1">Leaf</tissue>
    </source>
</reference>
<name>A0A2P2NDC2_RHIMU</name>
<protein>
    <submittedName>
        <fullName evidence="1">Uncharacterized protein</fullName>
    </submittedName>
</protein>
<organism evidence="1">
    <name type="scientific">Rhizophora mucronata</name>
    <name type="common">Asiatic mangrove</name>
    <dbReference type="NCBI Taxonomy" id="61149"/>
    <lineage>
        <taxon>Eukaryota</taxon>
        <taxon>Viridiplantae</taxon>
        <taxon>Streptophyta</taxon>
        <taxon>Embryophyta</taxon>
        <taxon>Tracheophyta</taxon>
        <taxon>Spermatophyta</taxon>
        <taxon>Magnoliopsida</taxon>
        <taxon>eudicotyledons</taxon>
        <taxon>Gunneridae</taxon>
        <taxon>Pentapetalae</taxon>
        <taxon>rosids</taxon>
        <taxon>fabids</taxon>
        <taxon>Malpighiales</taxon>
        <taxon>Rhizophoraceae</taxon>
        <taxon>Rhizophora</taxon>
    </lineage>
</organism>
<dbReference type="AlphaFoldDB" id="A0A2P2NDC2"/>
<accession>A0A2P2NDC2</accession>
<evidence type="ECO:0000313" key="1">
    <source>
        <dbReference type="EMBL" id="MBX40483.1"/>
    </source>
</evidence>